<dbReference type="Proteomes" id="UP001212498">
    <property type="component" value="Unassembled WGS sequence"/>
</dbReference>
<sequence>MSLKNVNTVLAAAGALFILYIGVSYVLTPETSAPTFGLPDWPSGDGGGFLILKGIRDIGSGLVLGVLLVTGQRRALGWVLLTMAVIPFGDMANVLAHHGSVAAAFGIHGLTSALVAVTGLLMLRETGKAGRPA</sequence>
<keyword evidence="1" id="KW-0812">Transmembrane</keyword>
<gene>
    <name evidence="2" type="ORF">OUY24_15910</name>
</gene>
<keyword evidence="1" id="KW-0472">Membrane</keyword>
<evidence type="ECO:0000256" key="1">
    <source>
        <dbReference type="SAM" id="Phobius"/>
    </source>
</evidence>
<organism evidence="2 3">
    <name type="scientific">Nonomuraea ferruginea</name>
    <dbReference type="NCBI Taxonomy" id="46174"/>
    <lineage>
        <taxon>Bacteria</taxon>
        <taxon>Bacillati</taxon>
        <taxon>Actinomycetota</taxon>
        <taxon>Actinomycetes</taxon>
        <taxon>Streptosporangiales</taxon>
        <taxon>Streptosporangiaceae</taxon>
        <taxon>Nonomuraea</taxon>
    </lineage>
</organism>
<proteinExistence type="predicted"/>
<comment type="caution">
    <text evidence="2">The sequence shown here is derived from an EMBL/GenBank/DDBJ whole genome shotgun (WGS) entry which is preliminary data.</text>
</comment>
<reference evidence="2 3" key="1">
    <citation type="submission" date="2022-11" db="EMBL/GenBank/DDBJ databases">
        <title>Nonomuraea corallina sp. nov., a new species of the genus Nonomuraea isolated from sea side sediment in Thai sea.</title>
        <authorList>
            <person name="Ngamcharungchit C."/>
            <person name="Matsumoto A."/>
            <person name="Suriyachadkun C."/>
            <person name="Panbangred W."/>
            <person name="Inahashi Y."/>
            <person name="Intra B."/>
        </authorList>
    </citation>
    <scope>NUCLEOTIDE SEQUENCE [LARGE SCALE GENOMIC DNA]</scope>
    <source>
        <strain evidence="2 3">DSM 43553</strain>
    </source>
</reference>
<dbReference type="EMBL" id="JAPNUD010000035">
    <property type="protein sequence ID" value="MDA0642118.1"/>
    <property type="molecule type" value="Genomic_DNA"/>
</dbReference>
<dbReference type="InterPro" id="IPR025363">
    <property type="entry name" value="DUF4267"/>
</dbReference>
<feature type="transmembrane region" description="Helical" evidence="1">
    <location>
        <begin position="76"/>
        <end position="96"/>
    </location>
</feature>
<keyword evidence="1" id="KW-1133">Transmembrane helix</keyword>
<keyword evidence="3" id="KW-1185">Reference proteome</keyword>
<feature type="transmembrane region" description="Helical" evidence="1">
    <location>
        <begin position="102"/>
        <end position="123"/>
    </location>
</feature>
<accession>A0ABT4SXX7</accession>
<dbReference type="Pfam" id="PF14087">
    <property type="entry name" value="DUF4267"/>
    <property type="match status" value="1"/>
</dbReference>
<evidence type="ECO:0000313" key="3">
    <source>
        <dbReference type="Proteomes" id="UP001212498"/>
    </source>
</evidence>
<name>A0ABT4SXX7_9ACTN</name>
<feature type="transmembrane region" description="Helical" evidence="1">
    <location>
        <begin position="7"/>
        <end position="27"/>
    </location>
</feature>
<feature type="transmembrane region" description="Helical" evidence="1">
    <location>
        <begin position="47"/>
        <end position="69"/>
    </location>
</feature>
<evidence type="ECO:0000313" key="2">
    <source>
        <dbReference type="EMBL" id="MDA0642118.1"/>
    </source>
</evidence>
<protein>
    <submittedName>
        <fullName evidence="2">DUF4267 domain-containing protein</fullName>
    </submittedName>
</protein>
<dbReference type="RefSeq" id="WP_148031747.1">
    <property type="nucleotide sequence ID" value="NZ_BAABFD010000029.1"/>
</dbReference>